<dbReference type="Pfam" id="PF01797">
    <property type="entry name" value="Y1_Tnp"/>
    <property type="match status" value="1"/>
</dbReference>
<reference evidence="3" key="1">
    <citation type="submission" date="2011-02" db="EMBL/GenBank/DDBJ databases">
        <title>The complete genome of Planctomyces brasiliensis DSM 5305.</title>
        <authorList>
            <person name="Lucas S."/>
            <person name="Copeland A."/>
            <person name="Lapidus A."/>
            <person name="Bruce D."/>
            <person name="Goodwin L."/>
            <person name="Pitluck S."/>
            <person name="Kyrpides N."/>
            <person name="Mavromatis K."/>
            <person name="Pagani I."/>
            <person name="Ivanova N."/>
            <person name="Ovchinnikova G."/>
            <person name="Lu M."/>
            <person name="Detter J.C."/>
            <person name="Han C."/>
            <person name="Land M."/>
            <person name="Hauser L."/>
            <person name="Markowitz V."/>
            <person name="Cheng J.-F."/>
            <person name="Hugenholtz P."/>
            <person name="Woyke T."/>
            <person name="Wu D."/>
            <person name="Tindall B."/>
            <person name="Pomrenke H.G."/>
            <person name="Brambilla E."/>
            <person name="Klenk H.-P."/>
            <person name="Eisen J.A."/>
        </authorList>
    </citation>
    <scope>NUCLEOTIDE SEQUENCE [LARGE SCALE GENOMIC DNA]</scope>
    <source>
        <strain evidence="3">ATCC 49424 / DSM 5305 / JCM 21570 / NBRC 103401 / IFAM 1448</strain>
    </source>
</reference>
<dbReference type="InterPro" id="IPR002686">
    <property type="entry name" value="Transposase_17"/>
</dbReference>
<dbReference type="SMART" id="SM01321">
    <property type="entry name" value="Y1_Tnp"/>
    <property type="match status" value="1"/>
</dbReference>
<dbReference type="Proteomes" id="UP000006860">
    <property type="component" value="Chromosome"/>
</dbReference>
<dbReference type="OrthoDB" id="278793at2"/>
<dbReference type="Gene3D" id="3.30.70.1290">
    <property type="entry name" value="Transposase IS200-like"/>
    <property type="match status" value="1"/>
</dbReference>
<accession>F0SLH7</accession>
<keyword evidence="3" id="KW-1185">Reference proteome</keyword>
<evidence type="ECO:0000313" key="3">
    <source>
        <dbReference type="Proteomes" id="UP000006860"/>
    </source>
</evidence>
<evidence type="ECO:0000313" key="2">
    <source>
        <dbReference type="EMBL" id="ADY57660.1"/>
    </source>
</evidence>
<proteinExistence type="predicted"/>
<dbReference type="GO" id="GO:0043565">
    <property type="term" value="F:sequence-specific DNA binding"/>
    <property type="evidence" value="ECO:0007669"/>
    <property type="project" value="TreeGrafter"/>
</dbReference>
<gene>
    <name evidence="2" type="ordered locus">Plabr_0028</name>
</gene>
<dbReference type="SUPFAM" id="SSF143422">
    <property type="entry name" value="Transposase IS200-like"/>
    <property type="match status" value="1"/>
</dbReference>
<dbReference type="NCBIfam" id="NF047646">
    <property type="entry name" value="REP_Tyr_transpos"/>
    <property type="match status" value="1"/>
</dbReference>
<organism evidence="2 3">
    <name type="scientific">Rubinisphaera brasiliensis (strain ATCC 49424 / DSM 5305 / JCM 21570 / IAM 15109 / NBRC 103401 / IFAM 1448)</name>
    <name type="common">Planctomyces brasiliensis</name>
    <dbReference type="NCBI Taxonomy" id="756272"/>
    <lineage>
        <taxon>Bacteria</taxon>
        <taxon>Pseudomonadati</taxon>
        <taxon>Planctomycetota</taxon>
        <taxon>Planctomycetia</taxon>
        <taxon>Planctomycetales</taxon>
        <taxon>Planctomycetaceae</taxon>
        <taxon>Rubinisphaera</taxon>
    </lineage>
</organism>
<dbReference type="InterPro" id="IPR036515">
    <property type="entry name" value="Transposase_17_sf"/>
</dbReference>
<name>F0SLH7_RUBBR</name>
<dbReference type="GO" id="GO:0006313">
    <property type="term" value="P:DNA transposition"/>
    <property type="evidence" value="ECO:0007669"/>
    <property type="project" value="InterPro"/>
</dbReference>
<dbReference type="PANTHER" id="PTHR36966:SF1">
    <property type="entry name" value="REP-ASSOCIATED TYROSINE TRANSPOSASE"/>
    <property type="match status" value="1"/>
</dbReference>
<dbReference type="RefSeq" id="WP_013626404.1">
    <property type="nucleotide sequence ID" value="NC_015174.1"/>
</dbReference>
<dbReference type="HOGENOM" id="CLU_068226_2_2_0"/>
<dbReference type="PANTHER" id="PTHR36966">
    <property type="entry name" value="REP-ASSOCIATED TYROSINE TRANSPOSASE"/>
    <property type="match status" value="1"/>
</dbReference>
<dbReference type="STRING" id="756272.Plabr_0028"/>
<dbReference type="EMBL" id="CP002546">
    <property type="protein sequence ID" value="ADY57660.1"/>
    <property type="molecule type" value="Genomic_DNA"/>
</dbReference>
<dbReference type="KEGG" id="pbs:Plabr_0028"/>
<dbReference type="InterPro" id="IPR052715">
    <property type="entry name" value="RAYT_transposase"/>
</dbReference>
<protein>
    <recommendedName>
        <fullName evidence="1">Transposase IS200-like domain-containing protein</fullName>
    </recommendedName>
</protein>
<dbReference type="AlphaFoldDB" id="F0SLH7"/>
<sequence length="172" mass="20628">MNTRRVFDDRLYAHFVTFSVANRRRLLVHDHPQRILLGVLADRLEKCQSKCVGFVVMPDHVHAVLWFPQPGQLSAFMHEWKRQSSLRIRKWYRENTAEYGQTFEDNGRLWLPKFYSFEIHSRDKLEEKLDYMHLNPVRSGFVNRATEWRWSSARWYEGGRSVGVPIEWVECS</sequence>
<feature type="domain" description="Transposase IS200-like" evidence="1">
    <location>
        <begin position="9"/>
        <end position="135"/>
    </location>
</feature>
<dbReference type="GO" id="GO:0004803">
    <property type="term" value="F:transposase activity"/>
    <property type="evidence" value="ECO:0007669"/>
    <property type="project" value="InterPro"/>
</dbReference>
<evidence type="ECO:0000259" key="1">
    <source>
        <dbReference type="SMART" id="SM01321"/>
    </source>
</evidence>
<dbReference type="eggNOG" id="COG1943">
    <property type="taxonomic scope" value="Bacteria"/>
</dbReference>